<evidence type="ECO:0000256" key="1">
    <source>
        <dbReference type="SAM" id="Phobius"/>
    </source>
</evidence>
<proteinExistence type="predicted"/>
<dbReference type="RefSeq" id="WP_176867068.1">
    <property type="nucleotide sequence ID" value="NZ_JABXWT010000017.1"/>
</dbReference>
<dbReference type="Proteomes" id="UP000630805">
    <property type="component" value="Unassembled WGS sequence"/>
</dbReference>
<accession>A0ABX2PW75</accession>
<evidence type="ECO:0000313" key="2">
    <source>
        <dbReference type="EMBL" id="NVO58019.1"/>
    </source>
</evidence>
<feature type="transmembrane region" description="Helical" evidence="1">
    <location>
        <begin position="18"/>
        <end position="40"/>
    </location>
</feature>
<name>A0ABX2PW75_9RHOB</name>
<reference evidence="2 3" key="1">
    <citation type="submission" date="2020-06" db="EMBL/GenBank/DDBJ databases">
        <authorList>
            <person name="Cao W.R."/>
        </authorList>
    </citation>
    <scope>NUCLEOTIDE SEQUENCE [LARGE SCALE GENOMIC DNA]</scope>
    <source>
        <strain evidence="2 3">B1Z28</strain>
    </source>
</reference>
<protein>
    <recommendedName>
        <fullName evidence="4">Phage abortive infection protein</fullName>
    </recommendedName>
</protein>
<evidence type="ECO:0000313" key="3">
    <source>
        <dbReference type="Proteomes" id="UP000630805"/>
    </source>
</evidence>
<sequence length="321" mass="36716">MRIPFLQTPSEPEEIRRWFFAIFLLAALIFGLSFLGVSHFAERLSEGQEQMLVNLGTAGITLAFAGIVGGWIKHLFDTLNSAREISRAEAEKRREEEAARHDFVRALLADIKSVYDIVERARLLIGAHKSAKTYGEQMRNLPDAQVTLHNMRRALRPDTDGIGKDIGGQLRAASAFVRELLDEFQDKYLQASIRQSEYEARKKRHMASIEDGNTPDDPVSDIHHPVWEFLLELEELATLRATDKETFELYELRFLNHIDAASYKLRCRLPGGEATDPKEEEKHKRSLDFFDKLRPERGKWRKGLEVSKEMAILPAKKTAKS</sequence>
<dbReference type="EMBL" id="JABXWT010000017">
    <property type="protein sequence ID" value="NVO58019.1"/>
    <property type="molecule type" value="Genomic_DNA"/>
</dbReference>
<gene>
    <name evidence="2" type="ORF">HW561_19665</name>
</gene>
<comment type="caution">
    <text evidence="2">The sequence shown here is derived from an EMBL/GenBank/DDBJ whole genome shotgun (WGS) entry which is preliminary data.</text>
</comment>
<organism evidence="2 3">
    <name type="scientific">Ruegeria haliotis</name>
    <dbReference type="NCBI Taxonomy" id="2747601"/>
    <lineage>
        <taxon>Bacteria</taxon>
        <taxon>Pseudomonadati</taxon>
        <taxon>Pseudomonadota</taxon>
        <taxon>Alphaproteobacteria</taxon>
        <taxon>Rhodobacterales</taxon>
        <taxon>Roseobacteraceae</taxon>
        <taxon>Ruegeria</taxon>
    </lineage>
</organism>
<feature type="transmembrane region" description="Helical" evidence="1">
    <location>
        <begin position="52"/>
        <end position="72"/>
    </location>
</feature>
<keyword evidence="3" id="KW-1185">Reference proteome</keyword>
<keyword evidence="1" id="KW-0472">Membrane</keyword>
<evidence type="ECO:0008006" key="4">
    <source>
        <dbReference type="Google" id="ProtNLM"/>
    </source>
</evidence>
<keyword evidence="1" id="KW-1133">Transmembrane helix</keyword>
<keyword evidence="1" id="KW-0812">Transmembrane</keyword>